<dbReference type="Proteomes" id="UP000006038">
    <property type="component" value="Chromosome 7"/>
</dbReference>
<reference evidence="1" key="1">
    <citation type="journal article" date="2013" name="Nat. Commun.">
        <title>Whole-genome sequencing of Oryza brachyantha reveals mechanisms underlying Oryza genome evolution.</title>
        <authorList>
            <person name="Chen J."/>
            <person name="Huang Q."/>
            <person name="Gao D."/>
            <person name="Wang J."/>
            <person name="Lang Y."/>
            <person name="Liu T."/>
            <person name="Li B."/>
            <person name="Bai Z."/>
            <person name="Luis Goicoechea J."/>
            <person name="Liang C."/>
            <person name="Chen C."/>
            <person name="Zhang W."/>
            <person name="Sun S."/>
            <person name="Liao Y."/>
            <person name="Zhang X."/>
            <person name="Yang L."/>
            <person name="Song C."/>
            <person name="Wang M."/>
            <person name="Shi J."/>
            <person name="Liu G."/>
            <person name="Liu J."/>
            <person name="Zhou H."/>
            <person name="Zhou W."/>
            <person name="Yu Q."/>
            <person name="An N."/>
            <person name="Chen Y."/>
            <person name="Cai Q."/>
            <person name="Wang B."/>
            <person name="Liu B."/>
            <person name="Min J."/>
            <person name="Huang Y."/>
            <person name="Wu H."/>
            <person name="Li Z."/>
            <person name="Zhang Y."/>
            <person name="Yin Y."/>
            <person name="Song W."/>
            <person name="Jiang J."/>
            <person name="Jackson S.A."/>
            <person name="Wing R.A."/>
            <person name="Wang J."/>
            <person name="Chen M."/>
        </authorList>
    </citation>
    <scope>NUCLEOTIDE SEQUENCE [LARGE SCALE GENOMIC DNA]</scope>
    <source>
        <strain evidence="1">cv. IRGC 101232</strain>
    </source>
</reference>
<dbReference type="HOGENOM" id="CLU_3017485_0_0_1"/>
<keyword evidence="2" id="KW-1185">Reference proteome</keyword>
<dbReference type="EnsemblPlants" id="OB07G30490.1">
    <property type="protein sequence ID" value="OB07G30490.1"/>
    <property type="gene ID" value="OB07G30490"/>
</dbReference>
<evidence type="ECO:0000313" key="1">
    <source>
        <dbReference type="EnsemblPlants" id="OB07G30490.1"/>
    </source>
</evidence>
<protein>
    <submittedName>
        <fullName evidence="1">Uncharacterized protein</fullName>
    </submittedName>
</protein>
<reference evidence="1" key="2">
    <citation type="submission" date="2013-04" db="UniProtKB">
        <authorList>
            <consortium name="EnsemblPlants"/>
        </authorList>
    </citation>
    <scope>IDENTIFICATION</scope>
</reference>
<dbReference type="AlphaFoldDB" id="J3MNR7"/>
<organism evidence="1">
    <name type="scientific">Oryza brachyantha</name>
    <name type="common">malo sina</name>
    <dbReference type="NCBI Taxonomy" id="4533"/>
    <lineage>
        <taxon>Eukaryota</taxon>
        <taxon>Viridiplantae</taxon>
        <taxon>Streptophyta</taxon>
        <taxon>Embryophyta</taxon>
        <taxon>Tracheophyta</taxon>
        <taxon>Spermatophyta</taxon>
        <taxon>Magnoliopsida</taxon>
        <taxon>Liliopsida</taxon>
        <taxon>Poales</taxon>
        <taxon>Poaceae</taxon>
        <taxon>BOP clade</taxon>
        <taxon>Oryzoideae</taxon>
        <taxon>Oryzeae</taxon>
        <taxon>Oryzinae</taxon>
        <taxon>Oryza</taxon>
    </lineage>
</organism>
<accession>J3MNR7</accession>
<dbReference type="Gramene" id="OB07G30490.1">
    <property type="protein sequence ID" value="OB07G30490.1"/>
    <property type="gene ID" value="OB07G30490"/>
</dbReference>
<evidence type="ECO:0000313" key="2">
    <source>
        <dbReference type="Proteomes" id="UP000006038"/>
    </source>
</evidence>
<name>J3MNR7_ORYBR</name>
<proteinExistence type="predicted"/>
<sequence length="56" mass="6662">MLVYLRNNYVVSFFQQLLVFSNPTVQPDLRTRVLQFSCADMWIHKLAKCIRNRAIC</sequence>